<name>A0A0R2KR62_9LACO</name>
<comment type="caution">
    <text evidence="5">The sequence shown here is derived from an EMBL/GenBank/DDBJ whole genome shotgun (WGS) entry which is preliminary data.</text>
</comment>
<evidence type="ECO:0000256" key="3">
    <source>
        <dbReference type="ARBA" id="ARBA00023125"/>
    </source>
</evidence>
<evidence type="ECO:0000256" key="2">
    <source>
        <dbReference type="ARBA" id="ARBA00022747"/>
    </source>
</evidence>
<dbReference type="GO" id="GO:0009307">
    <property type="term" value="P:DNA restriction-modification system"/>
    <property type="evidence" value="ECO:0007669"/>
    <property type="project" value="UniProtKB-KW"/>
</dbReference>
<dbReference type="InterPro" id="IPR044946">
    <property type="entry name" value="Restrct_endonuc_typeI_TRD_sf"/>
</dbReference>
<dbReference type="PANTHER" id="PTHR30408:SF12">
    <property type="entry name" value="TYPE I RESTRICTION ENZYME MJAVIII SPECIFICITY SUBUNIT"/>
    <property type="match status" value="1"/>
</dbReference>
<evidence type="ECO:0000259" key="4">
    <source>
        <dbReference type="Pfam" id="PF01420"/>
    </source>
</evidence>
<reference evidence="5 6" key="1">
    <citation type="journal article" date="2015" name="Genome Announc.">
        <title>Expanding the biotechnology potential of lactobacilli through comparative genomics of 213 strains and associated genera.</title>
        <authorList>
            <person name="Sun Z."/>
            <person name="Harris H.M."/>
            <person name="McCann A."/>
            <person name="Guo C."/>
            <person name="Argimon S."/>
            <person name="Zhang W."/>
            <person name="Yang X."/>
            <person name="Jeffery I.B."/>
            <person name="Cooney J.C."/>
            <person name="Kagawa T.F."/>
            <person name="Liu W."/>
            <person name="Song Y."/>
            <person name="Salvetti E."/>
            <person name="Wrobel A."/>
            <person name="Rasinkangas P."/>
            <person name="Parkhill J."/>
            <person name="Rea M.C."/>
            <person name="O'Sullivan O."/>
            <person name="Ritari J."/>
            <person name="Douillard F.P."/>
            <person name="Paul Ross R."/>
            <person name="Yang R."/>
            <person name="Briner A.E."/>
            <person name="Felis G.E."/>
            <person name="de Vos W.M."/>
            <person name="Barrangou R."/>
            <person name="Klaenhammer T.R."/>
            <person name="Caufield P.W."/>
            <person name="Cui Y."/>
            <person name="Zhang H."/>
            <person name="O'Toole P.W."/>
        </authorList>
    </citation>
    <scope>NUCLEOTIDE SEQUENCE [LARGE SCALE GENOMIC DNA]</scope>
    <source>
        <strain evidence="5 6">DSM 22408</strain>
    </source>
</reference>
<comment type="similarity">
    <text evidence="1">Belongs to the type-I restriction system S methylase family.</text>
</comment>
<keyword evidence="6" id="KW-1185">Reference proteome</keyword>
<dbReference type="STRING" id="1122146.IV53_GL000650"/>
<dbReference type="EMBL" id="JQBZ01000025">
    <property type="protein sequence ID" value="KRN88685.1"/>
    <property type="molecule type" value="Genomic_DNA"/>
</dbReference>
<dbReference type="InterPro" id="IPR052021">
    <property type="entry name" value="Type-I_RS_S_subunit"/>
</dbReference>
<feature type="domain" description="Type I restriction modification DNA specificity" evidence="4">
    <location>
        <begin position="232"/>
        <end position="404"/>
    </location>
</feature>
<gene>
    <name evidence="5" type="ORF">IV53_GL000650</name>
</gene>
<sequence>MIKMKNSTIPWIGEIPEHWEVVRLKHLVETPISDGPHETPVFLDEGIPFYSVDSISNNELIYEPCRYISFEDANRYDKKSKPQKGDILLGKAASTGKIAIIKKDTRIQIWSPLALIRINNKNHNKFIFYTLLSECGQIEIDLRCTSNTQKNISMKDINELQLPLPPLAEQELIANYLDSKCSEIDSIKDAIAKQIEVLKNYKKSLITETVTKGLQKNTPMKNSTIPWIGEIPEHWEVVKVKYRFNVVNGSTPKSDNPNYWNGDIKWITPADMQTFGYINGGSRTITQQGLLSCGTQKIPANSIIVSNRAPIGKINYTTAELCINQGCKALVQDQFNKYYYYFMLIAVEELTLLGRGTTFIELSTTDLSNLSIILPPLAEQEAITNYLDSKCLEIDKIIEDKQNQLGTLDSYKKSVIFEYVTGKKEVNHENAY</sequence>
<dbReference type="CDD" id="cd17279">
    <property type="entry name" value="RMtype1_S_BmuCF2ORF3362P_TRD1-CR1_like"/>
    <property type="match status" value="1"/>
</dbReference>
<dbReference type="Proteomes" id="UP000051500">
    <property type="component" value="Unassembled WGS sequence"/>
</dbReference>
<proteinExistence type="inferred from homology"/>
<dbReference type="PANTHER" id="PTHR30408">
    <property type="entry name" value="TYPE-1 RESTRICTION ENZYME ECOKI SPECIFICITY PROTEIN"/>
    <property type="match status" value="1"/>
</dbReference>
<dbReference type="Gene3D" id="3.90.220.20">
    <property type="entry name" value="DNA methylase specificity domains"/>
    <property type="match status" value="2"/>
</dbReference>
<evidence type="ECO:0000313" key="6">
    <source>
        <dbReference type="Proteomes" id="UP000051500"/>
    </source>
</evidence>
<dbReference type="RefSeq" id="WP_051188965.1">
    <property type="nucleotide sequence ID" value="NZ_JQBZ01000025.1"/>
</dbReference>
<protein>
    <submittedName>
        <fullName evidence="5">Type i restriction-modification system, specificity subunit s</fullName>
    </submittedName>
</protein>
<dbReference type="SUPFAM" id="SSF116734">
    <property type="entry name" value="DNA methylase specificity domain"/>
    <property type="match status" value="2"/>
</dbReference>
<organism evidence="5 6">
    <name type="scientific">Ligilactobacillus ceti DSM 22408</name>
    <dbReference type="NCBI Taxonomy" id="1122146"/>
    <lineage>
        <taxon>Bacteria</taxon>
        <taxon>Bacillati</taxon>
        <taxon>Bacillota</taxon>
        <taxon>Bacilli</taxon>
        <taxon>Lactobacillales</taxon>
        <taxon>Lactobacillaceae</taxon>
        <taxon>Ligilactobacillus</taxon>
    </lineage>
</organism>
<evidence type="ECO:0000313" key="5">
    <source>
        <dbReference type="EMBL" id="KRN88685.1"/>
    </source>
</evidence>
<keyword evidence="3" id="KW-0238">DNA-binding</keyword>
<dbReference type="GO" id="GO:0003677">
    <property type="term" value="F:DNA binding"/>
    <property type="evidence" value="ECO:0007669"/>
    <property type="project" value="UniProtKB-KW"/>
</dbReference>
<keyword evidence="2" id="KW-0680">Restriction system</keyword>
<dbReference type="CDD" id="cd17246">
    <property type="entry name" value="RMtype1_S_SonII-TRD2-CR2_like"/>
    <property type="match status" value="1"/>
</dbReference>
<feature type="domain" description="Type I restriction modification DNA specificity" evidence="4">
    <location>
        <begin position="16"/>
        <end position="196"/>
    </location>
</feature>
<evidence type="ECO:0000256" key="1">
    <source>
        <dbReference type="ARBA" id="ARBA00010923"/>
    </source>
</evidence>
<dbReference type="OrthoDB" id="9795776at2"/>
<dbReference type="InterPro" id="IPR000055">
    <property type="entry name" value="Restrct_endonuc_typeI_TRD"/>
</dbReference>
<dbReference type="Pfam" id="PF01420">
    <property type="entry name" value="Methylase_S"/>
    <property type="match status" value="2"/>
</dbReference>
<dbReference type="PATRIC" id="fig|1122146.4.peg.666"/>
<dbReference type="AlphaFoldDB" id="A0A0R2KR62"/>
<accession>A0A0R2KR62</accession>
<dbReference type="Gene3D" id="1.10.287.1120">
    <property type="entry name" value="Bipartite methylase S protein"/>
    <property type="match status" value="1"/>
</dbReference>